<dbReference type="CDD" id="cd05234">
    <property type="entry name" value="UDP_G4E_2_SDR_e"/>
    <property type="match status" value="1"/>
</dbReference>
<dbReference type="Gene3D" id="3.40.50.720">
    <property type="entry name" value="NAD(P)-binding Rossmann-like Domain"/>
    <property type="match status" value="1"/>
</dbReference>
<protein>
    <submittedName>
        <fullName evidence="3">NAD-dependent epimerase/dehydratase family protein</fullName>
    </submittedName>
</protein>
<dbReference type="EMBL" id="DUFG01000001">
    <property type="protein sequence ID" value="HIH07766.1"/>
    <property type="molecule type" value="Genomic_DNA"/>
</dbReference>
<comment type="similarity">
    <text evidence="1">Belongs to the NAD(P)-dependent epimerase/dehydratase family.</text>
</comment>
<dbReference type="Proteomes" id="UP000683213">
    <property type="component" value="Unassembled WGS sequence"/>
</dbReference>
<reference evidence="4" key="2">
    <citation type="submission" date="2021-03" db="EMBL/GenBank/DDBJ databases">
        <authorList>
            <person name="Jaffe A."/>
        </authorList>
    </citation>
    <scope>NUCLEOTIDE SEQUENCE</scope>
    <source>
        <strain evidence="4">RIFCSPHIGHO2_01_FULL_GW2011_AR10_43_9</strain>
    </source>
</reference>
<dbReference type="Gene3D" id="3.90.25.10">
    <property type="entry name" value="UDP-galactose 4-epimerase, domain 1"/>
    <property type="match status" value="1"/>
</dbReference>
<dbReference type="SUPFAM" id="SSF51735">
    <property type="entry name" value="NAD(P)-binding Rossmann-fold domains"/>
    <property type="match status" value="1"/>
</dbReference>
<proteinExistence type="inferred from homology"/>
<sequence>MKNKKIFGKNFYQKPASAKKFFVTGGAGFIGGHLVERLLEGNSVTVYDNLSSGRKEFLEKCDGKKNFSFVKADLLDFSRLQQEMKGHDFVWHLSANPDILAGMGNPELDLKQGTIASFNVLEAMRLNNVKQIAFSSTSAVYGEPTVFPTPENYGPMQPISFYAASKLASEALITAYAHNFGWRSWIFRFANIVGRRATHGVIFDFIEKLKKNRDELLVLGNGKQKKSYVYADELIDAMLFAVESSREQVNLFNIASKDNISVKEIAEIVLKKAGLSKTKIKYTGTERGWPGDVTFMNLDASQLGKLGWNARLSSRQAVERTVVELLKELDFK</sequence>
<evidence type="ECO:0000313" key="5">
    <source>
        <dbReference type="Proteomes" id="UP000577419"/>
    </source>
</evidence>
<evidence type="ECO:0000256" key="1">
    <source>
        <dbReference type="ARBA" id="ARBA00007637"/>
    </source>
</evidence>
<name>A0A7J4IXS4_9ARCH</name>
<evidence type="ECO:0000313" key="3">
    <source>
        <dbReference type="EMBL" id="HIH07766.1"/>
    </source>
</evidence>
<gene>
    <name evidence="3" type="ORF">HA237_00180</name>
    <name evidence="4" type="ORF">J4224_02635</name>
</gene>
<evidence type="ECO:0000259" key="2">
    <source>
        <dbReference type="Pfam" id="PF01370"/>
    </source>
</evidence>
<dbReference type="Proteomes" id="UP000577419">
    <property type="component" value="Unassembled WGS sequence"/>
</dbReference>
<reference evidence="3" key="1">
    <citation type="journal article" date="2020" name="bioRxiv">
        <title>A rank-normalized archaeal taxonomy based on genome phylogeny resolves widespread incomplete and uneven classifications.</title>
        <authorList>
            <person name="Rinke C."/>
            <person name="Chuvochina M."/>
            <person name="Mussig A.J."/>
            <person name="Chaumeil P.-A."/>
            <person name="Waite D.W."/>
            <person name="Whitman W.B."/>
            <person name="Parks D.H."/>
            <person name="Hugenholtz P."/>
        </authorList>
    </citation>
    <scope>NUCLEOTIDE SEQUENCE</scope>
    <source>
        <strain evidence="3">UBA10011</strain>
    </source>
</reference>
<evidence type="ECO:0000313" key="4">
    <source>
        <dbReference type="EMBL" id="MBS3059300.1"/>
    </source>
</evidence>
<reference evidence="4" key="3">
    <citation type="submission" date="2021-05" db="EMBL/GenBank/DDBJ databases">
        <title>Protein family content uncovers lineage relationships and bacterial pathway maintenance mechanisms in DPANN archaea.</title>
        <authorList>
            <person name="Castelle C.J."/>
            <person name="Meheust R."/>
            <person name="Jaffe A.L."/>
            <person name="Seitz K."/>
            <person name="Gong X."/>
            <person name="Baker B.J."/>
            <person name="Banfield J.F."/>
        </authorList>
    </citation>
    <scope>NUCLEOTIDE SEQUENCE</scope>
    <source>
        <strain evidence="4">RIFCSPHIGHO2_01_FULL_GW2011_AR10_43_9</strain>
    </source>
</reference>
<dbReference type="Pfam" id="PF01370">
    <property type="entry name" value="Epimerase"/>
    <property type="match status" value="1"/>
</dbReference>
<organism evidence="3 5">
    <name type="scientific">Candidatus Iainarchaeum sp</name>
    <dbReference type="NCBI Taxonomy" id="3101447"/>
    <lineage>
        <taxon>Archaea</taxon>
        <taxon>Candidatus Iainarchaeota</taxon>
        <taxon>Candidatus Iainarchaeia</taxon>
        <taxon>Candidatus Iainarchaeales</taxon>
        <taxon>Candidatus Iainarchaeaceae</taxon>
        <taxon>Candidatus Iainarchaeum</taxon>
    </lineage>
</organism>
<dbReference type="AlphaFoldDB" id="A0A7J4IXS4"/>
<accession>A0A7J4IXS4</accession>
<dbReference type="InterPro" id="IPR036291">
    <property type="entry name" value="NAD(P)-bd_dom_sf"/>
</dbReference>
<dbReference type="PANTHER" id="PTHR43000">
    <property type="entry name" value="DTDP-D-GLUCOSE 4,6-DEHYDRATASE-RELATED"/>
    <property type="match status" value="1"/>
</dbReference>
<dbReference type="EMBL" id="JAGVWF010000036">
    <property type="protein sequence ID" value="MBS3059300.1"/>
    <property type="molecule type" value="Genomic_DNA"/>
</dbReference>
<comment type="caution">
    <text evidence="3">The sequence shown here is derived from an EMBL/GenBank/DDBJ whole genome shotgun (WGS) entry which is preliminary data.</text>
</comment>
<feature type="domain" description="NAD-dependent epimerase/dehydratase" evidence="2">
    <location>
        <begin position="22"/>
        <end position="255"/>
    </location>
</feature>
<dbReference type="InterPro" id="IPR001509">
    <property type="entry name" value="Epimerase_deHydtase"/>
</dbReference>